<dbReference type="PANTHER" id="PTHR33392:SF10">
    <property type="entry name" value="POLYISOPRENYL-TEICHOIC ACID--PEPTIDOGLYCAN TEICHOIC ACID TRANSFERASE TAGV"/>
    <property type="match status" value="1"/>
</dbReference>
<keyword evidence="2" id="KW-1133">Transmembrane helix</keyword>
<reference evidence="4" key="1">
    <citation type="submission" date="2015-06" db="EMBL/GenBank/DDBJ databases">
        <authorList>
            <person name="Liu B."/>
            <person name="Wang J."/>
            <person name="Zhu Y."/>
            <person name="Liu G."/>
            <person name="Chen Q."/>
            <person name="Zheng C."/>
            <person name="Che J."/>
            <person name="Ge C."/>
            <person name="Shi H."/>
            <person name="Pan Z."/>
            <person name="Liu X."/>
        </authorList>
    </citation>
    <scope>NUCLEOTIDE SEQUENCE [LARGE SCALE GENOMIC DNA]</scope>
    <source>
        <strain evidence="4">DSM 16346</strain>
    </source>
</reference>
<dbReference type="InterPro" id="IPR004474">
    <property type="entry name" value="LytR_CpsA_psr"/>
</dbReference>
<keyword evidence="2" id="KW-0472">Membrane</keyword>
<evidence type="ECO:0000256" key="1">
    <source>
        <dbReference type="ARBA" id="ARBA00006068"/>
    </source>
</evidence>
<evidence type="ECO:0000256" key="2">
    <source>
        <dbReference type="SAM" id="Phobius"/>
    </source>
</evidence>
<dbReference type="GO" id="GO:0071555">
    <property type="term" value="P:cell wall organization"/>
    <property type="evidence" value="ECO:0007669"/>
    <property type="project" value="UniProtKB-KW"/>
</dbReference>
<keyword evidence="2" id="KW-0812">Transmembrane</keyword>
<name>A0A0J6FUJ9_9BACL</name>
<gene>
    <name evidence="4" type="ORF">AB986_01520</name>
</gene>
<feature type="transmembrane region" description="Helical" evidence="2">
    <location>
        <begin position="20"/>
        <end position="37"/>
    </location>
</feature>
<dbReference type="STRING" id="157733.AB986_01520"/>
<dbReference type="NCBIfam" id="TIGR00350">
    <property type="entry name" value="lytR_cpsA_psr"/>
    <property type="match status" value="1"/>
</dbReference>
<feature type="domain" description="Cell envelope-related transcriptional attenuator" evidence="3">
    <location>
        <begin position="89"/>
        <end position="250"/>
    </location>
</feature>
<dbReference type="Pfam" id="PF03816">
    <property type="entry name" value="LytR_cpsA_psr"/>
    <property type="match status" value="1"/>
</dbReference>
<protein>
    <recommendedName>
        <fullName evidence="3">Cell envelope-related transcriptional attenuator domain-containing protein</fullName>
    </recommendedName>
</protein>
<organism evidence="4 5">
    <name type="scientific">Guptibacillus hwajinpoensis</name>
    <dbReference type="NCBI Taxonomy" id="208199"/>
    <lineage>
        <taxon>Bacteria</taxon>
        <taxon>Bacillati</taxon>
        <taxon>Bacillota</taxon>
        <taxon>Bacilli</taxon>
        <taxon>Bacillales</taxon>
        <taxon>Guptibacillaceae</taxon>
        <taxon>Guptibacillus</taxon>
    </lineage>
</organism>
<dbReference type="AlphaFoldDB" id="A0A0J6FUJ9"/>
<proteinExistence type="inferred from homology"/>
<evidence type="ECO:0000313" key="5">
    <source>
        <dbReference type="Proteomes" id="UP000035996"/>
    </source>
</evidence>
<evidence type="ECO:0000313" key="4">
    <source>
        <dbReference type="EMBL" id="KMM38032.1"/>
    </source>
</evidence>
<sequence length="332" mass="37574">MKNRSKDRRRKKLKRKVRIGLSLLLVILISIGAYLFFEVYDTAKQSFNEIDRDNGMSDLRDTKVDIGKDPVSILLLGIENYSSNGKGGRADTQIVLTLDPESKNVTMTSIPRDTKVEISEEKVSDKYDGSHKINSAYTYGYLSQYGANKLAVETVEDLLNIPIDRYVAVDFDGFHDIVDAVGGVTVDVKYPFWEKNYYSNDRIYFDEGVTEMNGEEALAFVRMRKRDVNTAYPREERQKQFIKATINEVKSGDTIFEINKISDVLKNNVETNLTPGEIVALQRKFKSMGSTSIETKEIIGTTPEGSGPSYFIPDLDQLDILKKELKDALKLS</sequence>
<dbReference type="EMBL" id="LELK01000001">
    <property type="protein sequence ID" value="KMM38032.1"/>
    <property type="molecule type" value="Genomic_DNA"/>
</dbReference>
<dbReference type="Proteomes" id="UP000035996">
    <property type="component" value="Unassembled WGS sequence"/>
</dbReference>
<dbReference type="OrthoDB" id="27330at2"/>
<dbReference type="PANTHER" id="PTHR33392">
    <property type="entry name" value="POLYISOPRENYL-TEICHOIC ACID--PEPTIDOGLYCAN TEICHOIC ACID TRANSFERASE TAGU"/>
    <property type="match status" value="1"/>
</dbReference>
<dbReference type="Gene3D" id="3.40.630.190">
    <property type="entry name" value="LCP protein"/>
    <property type="match status" value="1"/>
</dbReference>
<evidence type="ECO:0000259" key="3">
    <source>
        <dbReference type="Pfam" id="PF03816"/>
    </source>
</evidence>
<comment type="caution">
    <text evidence="4">The sequence shown here is derived from an EMBL/GenBank/DDBJ whole genome shotgun (WGS) entry which is preliminary data.</text>
</comment>
<dbReference type="InterPro" id="IPR050922">
    <property type="entry name" value="LytR/CpsA/Psr_CW_biosynth"/>
</dbReference>
<keyword evidence="5" id="KW-1185">Reference proteome</keyword>
<dbReference type="RefSeq" id="WP_048309115.1">
    <property type="nucleotide sequence ID" value="NZ_CP119526.1"/>
</dbReference>
<comment type="similarity">
    <text evidence="1">Belongs to the LytR/CpsA/Psr (LCP) family.</text>
</comment>
<accession>A0A0J6FUJ9</accession>